<comment type="similarity">
    <text evidence="1">Belongs to the RutC family.</text>
</comment>
<dbReference type="STRING" id="1316194.A0A1Q5TIV2"/>
<evidence type="ECO:0000313" key="3">
    <source>
        <dbReference type="Proteomes" id="UP000186955"/>
    </source>
</evidence>
<proteinExistence type="inferred from homology"/>
<evidence type="ECO:0000313" key="2">
    <source>
        <dbReference type="EMBL" id="OKP00139.1"/>
    </source>
</evidence>
<dbReference type="SUPFAM" id="SSF55298">
    <property type="entry name" value="YjgF-like"/>
    <property type="match status" value="1"/>
</dbReference>
<name>A0A1Q5TIV2_9EURO</name>
<dbReference type="AlphaFoldDB" id="A0A1Q5TIV2"/>
<dbReference type="GO" id="GO:0005829">
    <property type="term" value="C:cytosol"/>
    <property type="evidence" value="ECO:0007669"/>
    <property type="project" value="TreeGrafter"/>
</dbReference>
<evidence type="ECO:0000256" key="1">
    <source>
        <dbReference type="ARBA" id="ARBA00010552"/>
    </source>
</evidence>
<dbReference type="OrthoDB" id="309640at2759"/>
<accession>A0A1Q5TIV2</accession>
<dbReference type="GO" id="GO:0019239">
    <property type="term" value="F:deaminase activity"/>
    <property type="evidence" value="ECO:0007669"/>
    <property type="project" value="TreeGrafter"/>
</dbReference>
<dbReference type="InterPro" id="IPR035959">
    <property type="entry name" value="RutC-like_sf"/>
</dbReference>
<keyword evidence="3" id="KW-1185">Reference proteome</keyword>
<reference evidence="2 3" key="1">
    <citation type="submission" date="2016-10" db="EMBL/GenBank/DDBJ databases">
        <title>Genome sequence of the ascomycete fungus Penicillium subrubescens.</title>
        <authorList>
            <person name="De Vries R.P."/>
            <person name="Peng M."/>
            <person name="Dilokpimol A."/>
            <person name="Hilden K."/>
            <person name="Makela M.R."/>
            <person name="Grigoriev I."/>
            <person name="Riley R."/>
            <person name="Granchi Z."/>
        </authorList>
    </citation>
    <scope>NUCLEOTIDE SEQUENCE [LARGE SCALE GENOMIC DNA]</scope>
    <source>
        <strain evidence="2 3">CBS 132785</strain>
    </source>
</reference>
<dbReference type="Pfam" id="PF01042">
    <property type="entry name" value="Ribonuc_L-PSP"/>
    <property type="match status" value="1"/>
</dbReference>
<dbReference type="Gene3D" id="3.30.1330.40">
    <property type="entry name" value="RutC-like"/>
    <property type="match status" value="1"/>
</dbReference>
<dbReference type="Proteomes" id="UP000186955">
    <property type="component" value="Unassembled WGS sequence"/>
</dbReference>
<dbReference type="InterPro" id="IPR006056">
    <property type="entry name" value="RidA"/>
</dbReference>
<gene>
    <name evidence="2" type="ORF">PENSUB_8005</name>
</gene>
<dbReference type="InterPro" id="IPR006175">
    <property type="entry name" value="YjgF/YER057c/UK114"/>
</dbReference>
<dbReference type="CDD" id="cd00448">
    <property type="entry name" value="YjgF_YER057c_UK114_family"/>
    <property type="match status" value="1"/>
</dbReference>
<dbReference type="FunFam" id="3.30.1330.40:FF:000001">
    <property type="entry name" value="L-PSP family endoribonuclease"/>
    <property type="match status" value="1"/>
</dbReference>
<comment type="caution">
    <text evidence="2">The sequence shown here is derived from an EMBL/GenBank/DDBJ whole genome shotgun (WGS) entry which is preliminary data.</text>
</comment>
<dbReference type="GO" id="GO:0005739">
    <property type="term" value="C:mitochondrion"/>
    <property type="evidence" value="ECO:0007669"/>
    <property type="project" value="TreeGrafter"/>
</dbReference>
<sequence>MLRSISRLSALTRTFNPSTITSPLRPQFLPAMSAHMSSITAKDACPPAGPYSQAIRANGTIFVSGQIPADSTGTLVTGTIGEQTQACCNNIQAILTAAGSEVSKIVKVNVFLTDMANFAEMNATYEKFFVHKPARSCVAVHQLPKGVPVEIECIALE</sequence>
<dbReference type="PANTHER" id="PTHR11803">
    <property type="entry name" value="2-IMINOBUTANOATE/2-IMINOPROPANOATE DEAMINASE RIDA"/>
    <property type="match status" value="1"/>
</dbReference>
<dbReference type="NCBIfam" id="TIGR00004">
    <property type="entry name" value="Rid family detoxifying hydrolase"/>
    <property type="match status" value="1"/>
</dbReference>
<dbReference type="PANTHER" id="PTHR11803:SF58">
    <property type="entry name" value="PROTEIN HMF1-RELATED"/>
    <property type="match status" value="1"/>
</dbReference>
<dbReference type="EMBL" id="MNBE01000650">
    <property type="protein sequence ID" value="OKP00139.1"/>
    <property type="molecule type" value="Genomic_DNA"/>
</dbReference>
<protein>
    <submittedName>
        <fullName evidence="2">Protein mmf1, mitochondrial</fullName>
    </submittedName>
</protein>
<organism evidence="2 3">
    <name type="scientific">Penicillium subrubescens</name>
    <dbReference type="NCBI Taxonomy" id="1316194"/>
    <lineage>
        <taxon>Eukaryota</taxon>
        <taxon>Fungi</taxon>
        <taxon>Dikarya</taxon>
        <taxon>Ascomycota</taxon>
        <taxon>Pezizomycotina</taxon>
        <taxon>Eurotiomycetes</taxon>
        <taxon>Eurotiomycetidae</taxon>
        <taxon>Eurotiales</taxon>
        <taxon>Aspergillaceae</taxon>
        <taxon>Penicillium</taxon>
    </lineage>
</organism>